<dbReference type="PANTHER" id="PTHR37460">
    <property type="entry name" value="ENDONUCLEASE III"/>
    <property type="match status" value="1"/>
</dbReference>
<name>A0A2N5ZBW1_MUIH1</name>
<gene>
    <name evidence="2" type="ORF">C0601_11030</name>
</gene>
<sequence length="122" mass="14371">MNNLYILILHNNKKVTKKIGKLGDFIFLPGYYLYIGSAKKNLDKRIERHIRKEKKLHWHIDYLTTDFYMIKVVAFSNVVFSECELAQSIKEEFDLIEPIKGFGASDCRCNTHLFLKTESRKP</sequence>
<dbReference type="InterPro" id="IPR002837">
    <property type="entry name" value="DUF123"/>
</dbReference>
<protein>
    <submittedName>
        <fullName evidence="2">DUF123 domain-containing protein</fullName>
    </submittedName>
</protein>
<accession>A0A2N5ZBW1</accession>
<evidence type="ECO:0000259" key="1">
    <source>
        <dbReference type="SMART" id="SM00465"/>
    </source>
</evidence>
<organism evidence="2 3">
    <name type="scientific">Muiribacterium halophilum</name>
    <dbReference type="NCBI Taxonomy" id="2053465"/>
    <lineage>
        <taxon>Bacteria</taxon>
        <taxon>Candidatus Muiribacteriota</taxon>
        <taxon>Candidatus Muiribacteriia</taxon>
        <taxon>Candidatus Muiribacteriales</taxon>
        <taxon>Candidatus Muiribacteriaceae</taxon>
        <taxon>Candidatus Muiribacterium</taxon>
    </lineage>
</organism>
<dbReference type="Proteomes" id="UP000234857">
    <property type="component" value="Unassembled WGS sequence"/>
</dbReference>
<evidence type="ECO:0000313" key="2">
    <source>
        <dbReference type="EMBL" id="PLX16149.1"/>
    </source>
</evidence>
<dbReference type="AlphaFoldDB" id="A0A2N5ZBW1"/>
<proteinExistence type="predicted"/>
<dbReference type="CDD" id="cd10441">
    <property type="entry name" value="GIY-YIG_COG1833"/>
    <property type="match status" value="1"/>
</dbReference>
<reference evidence="2 3" key="1">
    <citation type="submission" date="2017-11" db="EMBL/GenBank/DDBJ databases">
        <title>Genome-resolved metagenomics identifies genetic mobility, metabolic interactions, and unexpected diversity in perchlorate-reducing communities.</title>
        <authorList>
            <person name="Barnum T.P."/>
            <person name="Figueroa I.A."/>
            <person name="Carlstrom C.I."/>
            <person name="Lucas L.N."/>
            <person name="Engelbrektson A.L."/>
            <person name="Coates J.D."/>
        </authorList>
    </citation>
    <scope>NUCLEOTIDE SEQUENCE [LARGE SCALE GENOMIC DNA]</scope>
    <source>
        <strain evidence="2">BM706</strain>
    </source>
</reference>
<comment type="caution">
    <text evidence="2">The sequence shown here is derived from an EMBL/GenBank/DDBJ whole genome shotgun (WGS) entry which is preliminary data.</text>
</comment>
<evidence type="ECO:0000313" key="3">
    <source>
        <dbReference type="Proteomes" id="UP000234857"/>
    </source>
</evidence>
<dbReference type="PANTHER" id="PTHR37460:SF1">
    <property type="entry name" value="ENDONUCLEASE III"/>
    <property type="match status" value="1"/>
</dbReference>
<dbReference type="InterPro" id="IPR000305">
    <property type="entry name" value="GIY-YIG_endonuc"/>
</dbReference>
<feature type="domain" description="GIY-YIG" evidence="1">
    <location>
        <begin position="19"/>
        <end position="117"/>
    </location>
</feature>
<dbReference type="SMART" id="SM00465">
    <property type="entry name" value="GIYc"/>
    <property type="match status" value="1"/>
</dbReference>
<dbReference type="Pfam" id="PF01986">
    <property type="entry name" value="DUF123"/>
    <property type="match status" value="1"/>
</dbReference>
<dbReference type="EMBL" id="PKTG01000122">
    <property type="protein sequence ID" value="PLX16149.1"/>
    <property type="molecule type" value="Genomic_DNA"/>
</dbReference>